<evidence type="ECO:0000256" key="4">
    <source>
        <dbReference type="ARBA" id="ARBA00023163"/>
    </source>
</evidence>
<dbReference type="SUPFAM" id="SSF88659">
    <property type="entry name" value="Sigma3 and sigma4 domains of RNA polymerase sigma factors"/>
    <property type="match status" value="1"/>
</dbReference>
<dbReference type="PANTHER" id="PTHR43133:SF63">
    <property type="entry name" value="RNA POLYMERASE SIGMA FACTOR FECI-RELATED"/>
    <property type="match status" value="1"/>
</dbReference>
<evidence type="ECO:0000259" key="5">
    <source>
        <dbReference type="Pfam" id="PF04542"/>
    </source>
</evidence>
<evidence type="ECO:0000313" key="7">
    <source>
        <dbReference type="EMBL" id="MYM33353.1"/>
    </source>
</evidence>
<proteinExistence type="inferred from homology"/>
<keyword evidence="4" id="KW-0804">Transcription</keyword>
<comment type="similarity">
    <text evidence="1">Belongs to the sigma-70 factor family. ECF subfamily.</text>
</comment>
<feature type="domain" description="RNA polymerase sigma factor 70 region 4 type 2" evidence="6">
    <location>
        <begin position="108"/>
        <end position="159"/>
    </location>
</feature>
<dbReference type="NCBIfam" id="TIGR02937">
    <property type="entry name" value="sigma70-ECF"/>
    <property type="match status" value="1"/>
</dbReference>
<dbReference type="InterPro" id="IPR007627">
    <property type="entry name" value="RNA_pol_sigma70_r2"/>
</dbReference>
<keyword evidence="3" id="KW-0731">Sigma factor</keyword>
<evidence type="ECO:0000256" key="3">
    <source>
        <dbReference type="ARBA" id="ARBA00023082"/>
    </source>
</evidence>
<dbReference type="InterPro" id="IPR013249">
    <property type="entry name" value="RNA_pol_sigma70_r4_t2"/>
</dbReference>
<dbReference type="Pfam" id="PF04542">
    <property type="entry name" value="Sigma70_r2"/>
    <property type="match status" value="1"/>
</dbReference>
<feature type="domain" description="RNA polymerase sigma-70 region 2" evidence="5">
    <location>
        <begin position="14"/>
        <end position="77"/>
    </location>
</feature>
<comment type="caution">
    <text evidence="7">The sequence shown here is derived from an EMBL/GenBank/DDBJ whole genome shotgun (WGS) entry which is preliminary data.</text>
</comment>
<dbReference type="InterPro" id="IPR013324">
    <property type="entry name" value="RNA_pol_sigma_r3/r4-like"/>
</dbReference>
<protein>
    <submittedName>
        <fullName evidence="7">Sigma-70 family RNA polymerase sigma factor</fullName>
    </submittedName>
</protein>
<dbReference type="SUPFAM" id="SSF88946">
    <property type="entry name" value="Sigma2 domain of RNA polymerase sigma factors"/>
    <property type="match status" value="1"/>
</dbReference>
<keyword evidence="8" id="KW-1185">Reference proteome</keyword>
<dbReference type="InterPro" id="IPR036388">
    <property type="entry name" value="WH-like_DNA-bd_sf"/>
</dbReference>
<dbReference type="EMBL" id="WWCO01000002">
    <property type="protein sequence ID" value="MYM33353.1"/>
    <property type="molecule type" value="Genomic_DNA"/>
</dbReference>
<evidence type="ECO:0000256" key="1">
    <source>
        <dbReference type="ARBA" id="ARBA00010641"/>
    </source>
</evidence>
<dbReference type="PANTHER" id="PTHR43133">
    <property type="entry name" value="RNA POLYMERASE ECF-TYPE SIGMA FACTO"/>
    <property type="match status" value="1"/>
</dbReference>
<dbReference type="Proteomes" id="UP000449678">
    <property type="component" value="Unassembled WGS sequence"/>
</dbReference>
<evidence type="ECO:0000256" key="2">
    <source>
        <dbReference type="ARBA" id="ARBA00023015"/>
    </source>
</evidence>
<evidence type="ECO:0000259" key="6">
    <source>
        <dbReference type="Pfam" id="PF08281"/>
    </source>
</evidence>
<reference evidence="7 8" key="1">
    <citation type="submission" date="2019-12" db="EMBL/GenBank/DDBJ databases">
        <title>Novel species isolated from a subtropical stream in China.</title>
        <authorList>
            <person name="Lu H."/>
        </authorList>
    </citation>
    <scope>NUCLEOTIDE SEQUENCE [LARGE SCALE GENOMIC DNA]</scope>
    <source>
        <strain evidence="7 8">FT94W</strain>
    </source>
</reference>
<sequence length="164" mass="18342">MPAVTLHYAQVATIYHDHHHWLQSWLRNRLGSASDAADLAHDTFVRVLARDDTIREPRALLTTIAQGMVANFYRRRDIELAYEEALAARPEPHGMSLEERAILLETLVRIDALLATLPAPVRQAFLLSQLDGVGQEEIAARLGVSLATVKRYIAKAMLLCCFAD</sequence>
<dbReference type="CDD" id="cd06171">
    <property type="entry name" value="Sigma70_r4"/>
    <property type="match status" value="1"/>
</dbReference>
<dbReference type="RefSeq" id="WP_160988753.1">
    <property type="nucleotide sequence ID" value="NZ_WWCO01000002.1"/>
</dbReference>
<organism evidence="7 8">
    <name type="scientific">Duganella lactea</name>
    <dbReference type="NCBI Taxonomy" id="2692173"/>
    <lineage>
        <taxon>Bacteria</taxon>
        <taxon>Pseudomonadati</taxon>
        <taxon>Pseudomonadota</taxon>
        <taxon>Betaproteobacteria</taxon>
        <taxon>Burkholderiales</taxon>
        <taxon>Oxalobacteraceae</taxon>
        <taxon>Telluria group</taxon>
        <taxon>Duganella</taxon>
    </lineage>
</organism>
<dbReference type="NCBIfam" id="NF009180">
    <property type="entry name" value="PRK12528.1"/>
    <property type="match status" value="1"/>
</dbReference>
<dbReference type="Pfam" id="PF08281">
    <property type="entry name" value="Sigma70_r4_2"/>
    <property type="match status" value="1"/>
</dbReference>
<gene>
    <name evidence="7" type="ORF">GTP38_03225</name>
</gene>
<dbReference type="InterPro" id="IPR039425">
    <property type="entry name" value="RNA_pol_sigma-70-like"/>
</dbReference>
<keyword evidence="2" id="KW-0805">Transcription regulation</keyword>
<evidence type="ECO:0000313" key="8">
    <source>
        <dbReference type="Proteomes" id="UP000449678"/>
    </source>
</evidence>
<dbReference type="Gene3D" id="1.10.1740.10">
    <property type="match status" value="1"/>
</dbReference>
<dbReference type="Gene3D" id="1.10.10.10">
    <property type="entry name" value="Winged helix-like DNA-binding domain superfamily/Winged helix DNA-binding domain"/>
    <property type="match status" value="1"/>
</dbReference>
<accession>A0ABW9V3Q6</accession>
<dbReference type="InterPro" id="IPR014284">
    <property type="entry name" value="RNA_pol_sigma-70_dom"/>
</dbReference>
<dbReference type="InterPro" id="IPR013325">
    <property type="entry name" value="RNA_pol_sigma_r2"/>
</dbReference>
<name>A0ABW9V3Q6_9BURK</name>